<evidence type="ECO:0000313" key="1">
    <source>
        <dbReference type="EMBL" id="EFN62803.1"/>
    </source>
</evidence>
<sequence length="350" mass="39467">MSVLRFAEEFSQLVMRYMKHMPLNNKSKSVIVPLTNEQITYTIHHVLRALGIKNDDNENDDDSVANIVTSNKEVVSTDLISSKINGSQDNENTCRSQDEFQSVTDSSLSDTSLKAIEKETENSLNTLQSEKKFISRSNPSICVIGRSDTFVCKEDQKLNNDIQDDVFENNNNVISLHSQLNNNFLKSLAEIRESALNITLKIDDLKKQTFDKQSQRLLSNSLLNLNRTSTIIKKEPTKIRRSMTTFSGSILSPNLHIAEKEDNLTNRRKSTGMANNIITPRKLGTTKVDHSMSKLSESVLYNKTSPGLIPKLTKNPKYAHVKSTIPKPIVCLNKRKSSIITVKEKTEPIQ</sequence>
<dbReference type="Proteomes" id="UP000000311">
    <property type="component" value="Unassembled WGS sequence"/>
</dbReference>
<dbReference type="STRING" id="104421.E2AUS8"/>
<organism evidence="2">
    <name type="scientific">Camponotus floridanus</name>
    <name type="common">Florida carpenter ant</name>
    <dbReference type="NCBI Taxonomy" id="104421"/>
    <lineage>
        <taxon>Eukaryota</taxon>
        <taxon>Metazoa</taxon>
        <taxon>Ecdysozoa</taxon>
        <taxon>Arthropoda</taxon>
        <taxon>Hexapoda</taxon>
        <taxon>Insecta</taxon>
        <taxon>Pterygota</taxon>
        <taxon>Neoptera</taxon>
        <taxon>Endopterygota</taxon>
        <taxon>Hymenoptera</taxon>
        <taxon>Apocrita</taxon>
        <taxon>Aculeata</taxon>
        <taxon>Formicoidea</taxon>
        <taxon>Formicidae</taxon>
        <taxon>Formicinae</taxon>
        <taxon>Camponotus</taxon>
    </lineage>
</organism>
<accession>E2AUS8</accession>
<dbReference type="AlphaFoldDB" id="E2AUS8"/>
<gene>
    <name evidence="1" type="ORF">EAG_09799</name>
</gene>
<dbReference type="OrthoDB" id="7699079at2759"/>
<protein>
    <submittedName>
        <fullName evidence="1">Uncharacterized protein</fullName>
    </submittedName>
</protein>
<dbReference type="KEGG" id="cfo:105256277"/>
<dbReference type="InParanoid" id="E2AUS8"/>
<evidence type="ECO:0000313" key="2">
    <source>
        <dbReference type="Proteomes" id="UP000000311"/>
    </source>
</evidence>
<dbReference type="OMA" id="IGRSDTF"/>
<keyword evidence="2" id="KW-1185">Reference proteome</keyword>
<proteinExistence type="predicted"/>
<dbReference type="EMBL" id="GL442888">
    <property type="protein sequence ID" value="EFN62803.1"/>
    <property type="molecule type" value="Genomic_DNA"/>
</dbReference>
<name>E2AUS8_CAMFO</name>
<reference evidence="1 2" key="1">
    <citation type="journal article" date="2010" name="Science">
        <title>Genomic comparison of the ants Camponotus floridanus and Harpegnathos saltator.</title>
        <authorList>
            <person name="Bonasio R."/>
            <person name="Zhang G."/>
            <person name="Ye C."/>
            <person name="Mutti N.S."/>
            <person name="Fang X."/>
            <person name="Qin N."/>
            <person name="Donahue G."/>
            <person name="Yang P."/>
            <person name="Li Q."/>
            <person name="Li C."/>
            <person name="Zhang P."/>
            <person name="Huang Z."/>
            <person name="Berger S.L."/>
            <person name="Reinberg D."/>
            <person name="Wang J."/>
            <person name="Liebig J."/>
        </authorList>
    </citation>
    <scope>NUCLEOTIDE SEQUENCE [LARGE SCALE GENOMIC DNA]</scope>
    <source>
        <strain evidence="2">C129</strain>
    </source>
</reference>